<dbReference type="InterPro" id="IPR000217">
    <property type="entry name" value="Tubulin"/>
</dbReference>
<evidence type="ECO:0000256" key="10">
    <source>
        <dbReference type="ARBA" id="ARBA00023242"/>
    </source>
</evidence>
<feature type="compositionally biased region" description="Polar residues" evidence="14">
    <location>
        <begin position="564"/>
        <end position="573"/>
    </location>
</feature>
<organism evidence="16 17">
    <name type="scientific">Neocallimastix californiae</name>
    <dbReference type="NCBI Taxonomy" id="1754190"/>
    <lineage>
        <taxon>Eukaryota</taxon>
        <taxon>Fungi</taxon>
        <taxon>Fungi incertae sedis</taxon>
        <taxon>Chytridiomycota</taxon>
        <taxon>Chytridiomycota incertae sedis</taxon>
        <taxon>Neocallimastigomycetes</taxon>
        <taxon>Neocallimastigales</taxon>
        <taxon>Neocallimastigaceae</taxon>
        <taxon>Neocallimastix</taxon>
    </lineage>
</organism>
<evidence type="ECO:0000256" key="8">
    <source>
        <dbReference type="ARBA" id="ARBA00022794"/>
    </source>
</evidence>
<sequence length="695" mass="79969">MAIIVIQIGQCGNQIGFNFFNSLSNYINQKINIEINKNGKINKNNNTNNSSVDSEEGNKENRNGNMNSTNSNKPITGSSTFHSNDNIDIEKIYKKIRKQYQRFFNIPYFSSSLLKENTSLKRKNSKVKEREVRQETSTKNKNEKFSFLKLKARAILVDSEVKVIKSIVEKTKGKSWQYEENNIYHEQIGAANNWSFGYYIHGPKAYEAVKRRIKAEVENCINFDAFLVIQSLAGGTGSGLGSYFTEKLRKDYPYSTILNLAVWPYQTGEVVVQNYNILLSIAHLYKYSDAIMLIYNSELHSICSTRLNYKTVSFQHINNLISDTLVNIFLNKKILPVPATNAYSHANSKMNTTIDSSGEPIWLKNVIRNFSFLSRQTLLQHYREHHLTLRQFIDQLCPLPTYKILSLKFVPQSSTTNESFNITNWNGLLRTLSQMALTDRAIDEKLNWSVTMKRSYHSQTNPYVHFIGNILILRGRDICSTPPPSSSSLPSSPPSNSSFTTTTTATTTTTTTSNTLSSLRKKKENFDDRNVSSIKKYNDDNTDDNNNKDNNEDEDDNDNRNDPTELNNKNLNHLNRYKNRNQNKNSGDQPSILLTSQPYFNYNYPLSSCGLDTKLYTYYSNDTYNYSQSAYLISNSTAIIPKLEEVMTKVSRMYNTKAYIYQYNKYGLTNEHFERMMLDIEQILYDYKKLIPSSN</sequence>
<accession>A0A1Y2ET43</accession>
<dbReference type="EMBL" id="MCOG01000028">
    <property type="protein sequence ID" value="ORY74722.1"/>
    <property type="molecule type" value="Genomic_DNA"/>
</dbReference>
<evidence type="ECO:0000256" key="3">
    <source>
        <dbReference type="ARBA" id="ARBA00004138"/>
    </source>
</evidence>
<dbReference type="SUPFAM" id="SSF52490">
    <property type="entry name" value="Tubulin nucleotide-binding domain-like"/>
    <property type="match status" value="1"/>
</dbReference>
<dbReference type="InterPro" id="IPR002967">
    <property type="entry name" value="Delta_tubulin"/>
</dbReference>
<comment type="similarity">
    <text evidence="4">Belongs to the tubulin family.</text>
</comment>
<evidence type="ECO:0000256" key="9">
    <source>
        <dbReference type="ARBA" id="ARBA00023134"/>
    </source>
</evidence>
<dbReference type="PANTHER" id="PTHR11588">
    <property type="entry name" value="TUBULIN"/>
    <property type="match status" value="1"/>
</dbReference>
<feature type="compositionally biased region" description="Polar residues" evidence="14">
    <location>
        <begin position="73"/>
        <end position="82"/>
    </location>
</feature>
<dbReference type="InterPro" id="IPR036525">
    <property type="entry name" value="Tubulin/FtsZ_GTPase_sf"/>
</dbReference>
<feature type="domain" description="Tubulin/FtsZ GTPase" evidence="15">
    <location>
        <begin position="141"/>
        <end position="329"/>
    </location>
</feature>
<dbReference type="Gene3D" id="3.40.50.1440">
    <property type="entry name" value="Tubulin/FtsZ, GTPase domain"/>
    <property type="match status" value="1"/>
</dbReference>
<dbReference type="PROSITE" id="PS00227">
    <property type="entry name" value="TUBULIN"/>
    <property type="match status" value="1"/>
</dbReference>
<dbReference type="GO" id="GO:0005200">
    <property type="term" value="F:structural constituent of cytoskeleton"/>
    <property type="evidence" value="ECO:0007669"/>
    <property type="project" value="InterPro"/>
</dbReference>
<feature type="compositionally biased region" description="Low complexity" evidence="14">
    <location>
        <begin position="486"/>
        <end position="518"/>
    </location>
</feature>
<feature type="compositionally biased region" description="Polar residues" evidence="14">
    <location>
        <begin position="582"/>
        <end position="592"/>
    </location>
</feature>
<keyword evidence="11" id="KW-0966">Cell projection</keyword>
<dbReference type="InterPro" id="IPR017975">
    <property type="entry name" value="Tubulin_CS"/>
</dbReference>
<keyword evidence="8" id="KW-0970">Cilium biogenesis/degradation</keyword>
<evidence type="ECO:0000256" key="7">
    <source>
        <dbReference type="ARBA" id="ARBA00022741"/>
    </source>
</evidence>
<comment type="caution">
    <text evidence="16">The sequence shown here is derived from an EMBL/GenBank/DDBJ whole genome shotgun (WGS) entry which is preliminary data.</text>
</comment>
<feature type="region of interest" description="Disordered" evidence="14">
    <location>
        <begin position="39"/>
        <end position="82"/>
    </location>
</feature>
<evidence type="ECO:0000256" key="5">
    <source>
        <dbReference type="ARBA" id="ARBA00014184"/>
    </source>
</evidence>
<evidence type="ECO:0000256" key="13">
    <source>
        <dbReference type="ARBA" id="ARBA00046149"/>
    </source>
</evidence>
<dbReference type="GO" id="GO:0005874">
    <property type="term" value="C:microtubule"/>
    <property type="evidence" value="ECO:0007669"/>
    <property type="project" value="UniProtKB-KW"/>
</dbReference>
<dbReference type="GO" id="GO:0007017">
    <property type="term" value="P:microtubule-based process"/>
    <property type="evidence" value="ECO:0007669"/>
    <property type="project" value="InterPro"/>
</dbReference>
<evidence type="ECO:0000256" key="1">
    <source>
        <dbReference type="ARBA" id="ARBA00004114"/>
    </source>
</evidence>
<feature type="compositionally biased region" description="Low complexity" evidence="14">
    <location>
        <begin position="39"/>
        <end position="49"/>
    </location>
</feature>
<dbReference type="CDD" id="cd02189">
    <property type="entry name" value="delta_zeta_tubulin-like"/>
    <property type="match status" value="1"/>
</dbReference>
<comment type="function">
    <text evidence="13">Acts as a positive regulator of hedgehog signaling and regulates ciliary function.</text>
</comment>
<feature type="compositionally biased region" description="Low complexity" evidence="14">
    <location>
        <begin position="63"/>
        <end position="72"/>
    </location>
</feature>
<evidence type="ECO:0000256" key="4">
    <source>
        <dbReference type="ARBA" id="ARBA00009636"/>
    </source>
</evidence>
<dbReference type="STRING" id="1754190.A0A1Y2ET43"/>
<evidence type="ECO:0000313" key="16">
    <source>
        <dbReference type="EMBL" id="ORY74722.1"/>
    </source>
</evidence>
<dbReference type="GO" id="GO:0030030">
    <property type="term" value="P:cell projection organization"/>
    <property type="evidence" value="ECO:0007669"/>
    <property type="project" value="UniProtKB-KW"/>
</dbReference>
<dbReference type="GO" id="GO:0005814">
    <property type="term" value="C:centriole"/>
    <property type="evidence" value="ECO:0007669"/>
    <property type="project" value="UniProtKB-SubCell"/>
</dbReference>
<comment type="subcellular location">
    <subcellularLocation>
        <location evidence="3">Cell projection</location>
        <location evidence="3">Cilium</location>
    </subcellularLocation>
    <subcellularLocation>
        <location evidence="1">Cytoplasm</location>
        <location evidence="1">Cytoskeleton</location>
        <location evidence="1">Microtubule organizing center</location>
        <location evidence="1">Centrosome</location>
        <location evidence="1">Centriole</location>
    </subcellularLocation>
    <subcellularLocation>
        <location evidence="2">Nucleus</location>
    </subcellularLocation>
</comment>
<evidence type="ECO:0000256" key="12">
    <source>
        <dbReference type="ARBA" id="ARBA00030594"/>
    </source>
</evidence>
<evidence type="ECO:0000256" key="14">
    <source>
        <dbReference type="SAM" id="MobiDB-lite"/>
    </source>
</evidence>
<dbReference type="Proteomes" id="UP000193920">
    <property type="component" value="Unassembled WGS sequence"/>
</dbReference>
<evidence type="ECO:0000256" key="11">
    <source>
        <dbReference type="ARBA" id="ARBA00023273"/>
    </source>
</evidence>
<proteinExistence type="inferred from homology"/>
<dbReference type="SMART" id="SM00864">
    <property type="entry name" value="Tubulin"/>
    <property type="match status" value="1"/>
</dbReference>
<dbReference type="SUPFAM" id="SSF55307">
    <property type="entry name" value="Tubulin C-terminal domain-like"/>
    <property type="match status" value="2"/>
</dbReference>
<dbReference type="AlphaFoldDB" id="A0A1Y2ET43"/>
<feature type="region of interest" description="Disordered" evidence="14">
    <location>
        <begin position="481"/>
        <end position="592"/>
    </location>
</feature>
<evidence type="ECO:0000256" key="6">
    <source>
        <dbReference type="ARBA" id="ARBA00022701"/>
    </source>
</evidence>
<keyword evidence="6" id="KW-0493">Microtubule</keyword>
<dbReference type="GO" id="GO:0005525">
    <property type="term" value="F:GTP binding"/>
    <property type="evidence" value="ECO:0007669"/>
    <property type="project" value="UniProtKB-KW"/>
</dbReference>
<dbReference type="GO" id="GO:0005929">
    <property type="term" value="C:cilium"/>
    <property type="evidence" value="ECO:0007669"/>
    <property type="project" value="UniProtKB-SubCell"/>
</dbReference>
<protein>
    <recommendedName>
        <fullName evidence="5">Tubulin delta chain</fullName>
    </recommendedName>
    <alternativeName>
        <fullName evidence="12">Delta-tubulin</fullName>
    </alternativeName>
</protein>
<dbReference type="Pfam" id="PF00091">
    <property type="entry name" value="Tubulin"/>
    <property type="match status" value="1"/>
</dbReference>
<evidence type="ECO:0000256" key="2">
    <source>
        <dbReference type="ARBA" id="ARBA00004123"/>
    </source>
</evidence>
<evidence type="ECO:0000259" key="15">
    <source>
        <dbReference type="SMART" id="SM00864"/>
    </source>
</evidence>
<dbReference type="PRINTS" id="PR01224">
    <property type="entry name" value="DELTATUBULIN"/>
</dbReference>
<dbReference type="OrthoDB" id="10250004at2759"/>
<name>A0A1Y2ET43_9FUNG</name>
<keyword evidence="17" id="KW-1185">Reference proteome</keyword>
<reference evidence="16 17" key="1">
    <citation type="submission" date="2016-08" db="EMBL/GenBank/DDBJ databases">
        <title>A Parts List for Fungal Cellulosomes Revealed by Comparative Genomics.</title>
        <authorList>
            <consortium name="DOE Joint Genome Institute"/>
            <person name="Haitjema C.H."/>
            <person name="Gilmore S.P."/>
            <person name="Henske J.K."/>
            <person name="Solomon K.V."/>
            <person name="De Groot R."/>
            <person name="Kuo A."/>
            <person name="Mondo S.J."/>
            <person name="Salamov A.A."/>
            <person name="Labutti K."/>
            <person name="Zhao Z."/>
            <person name="Chiniquy J."/>
            <person name="Barry K."/>
            <person name="Brewer H.M."/>
            <person name="Purvine S.O."/>
            <person name="Wright A.T."/>
            <person name="Boxma B."/>
            <person name="Van Alen T."/>
            <person name="Hackstein J.H."/>
            <person name="Baker S.E."/>
            <person name="Grigoriev I.V."/>
            <person name="O'Malley M.A."/>
        </authorList>
    </citation>
    <scope>NUCLEOTIDE SEQUENCE [LARGE SCALE GENOMIC DNA]</scope>
    <source>
        <strain evidence="16 17">G1</strain>
    </source>
</reference>
<gene>
    <name evidence="16" type="ORF">LY90DRAFT_666186</name>
</gene>
<dbReference type="InterPro" id="IPR008280">
    <property type="entry name" value="Tub_FtsZ_C"/>
</dbReference>
<keyword evidence="10" id="KW-0539">Nucleus</keyword>
<keyword evidence="7" id="KW-0547">Nucleotide-binding</keyword>
<dbReference type="GO" id="GO:0005634">
    <property type="term" value="C:nucleus"/>
    <property type="evidence" value="ECO:0007669"/>
    <property type="project" value="UniProtKB-SubCell"/>
</dbReference>
<evidence type="ECO:0000313" key="17">
    <source>
        <dbReference type="Proteomes" id="UP000193920"/>
    </source>
</evidence>
<keyword evidence="9" id="KW-0342">GTP-binding</keyword>
<dbReference type="InterPro" id="IPR003008">
    <property type="entry name" value="Tubulin_FtsZ_GTPase"/>
</dbReference>